<dbReference type="InterPro" id="IPR036388">
    <property type="entry name" value="WH-like_DNA-bd_sf"/>
</dbReference>
<proteinExistence type="predicted"/>
<reference evidence="2 3" key="1">
    <citation type="submission" date="2020-04" db="EMBL/GenBank/DDBJ databases">
        <title>MicrobeNet Type strains.</title>
        <authorList>
            <person name="Nicholson A.C."/>
        </authorList>
    </citation>
    <scope>NUCLEOTIDE SEQUENCE [LARGE SCALE GENOMIC DNA]</scope>
    <source>
        <strain evidence="2 3">DSM 45078</strain>
    </source>
</reference>
<dbReference type="SUPFAM" id="SSF46894">
    <property type="entry name" value="C-terminal effector domain of the bipartite response regulators"/>
    <property type="match status" value="1"/>
</dbReference>
<dbReference type="InterPro" id="IPR000792">
    <property type="entry name" value="Tscrpt_reg_LuxR_C"/>
</dbReference>
<dbReference type="Pfam" id="PF13191">
    <property type="entry name" value="AAA_16"/>
    <property type="match status" value="1"/>
</dbReference>
<dbReference type="PROSITE" id="PS50043">
    <property type="entry name" value="HTH_LUXR_2"/>
    <property type="match status" value="1"/>
</dbReference>
<name>A0A846XFM5_9NOCA</name>
<dbReference type="Gene3D" id="1.10.10.10">
    <property type="entry name" value="Winged helix-like DNA-binding domain superfamily/Winged helix DNA-binding domain"/>
    <property type="match status" value="1"/>
</dbReference>
<dbReference type="RefSeq" id="WP_168443466.1">
    <property type="nucleotide sequence ID" value="NZ_JAAXOO010000004.1"/>
</dbReference>
<dbReference type="GO" id="GO:0006355">
    <property type="term" value="P:regulation of DNA-templated transcription"/>
    <property type="evidence" value="ECO:0007669"/>
    <property type="project" value="InterPro"/>
</dbReference>
<dbReference type="PANTHER" id="PTHR47691:SF3">
    <property type="entry name" value="HTH-TYPE TRANSCRIPTIONAL REGULATOR RV0890C-RELATED"/>
    <property type="match status" value="1"/>
</dbReference>
<dbReference type="GO" id="GO:0003677">
    <property type="term" value="F:DNA binding"/>
    <property type="evidence" value="ECO:0007669"/>
    <property type="project" value="InterPro"/>
</dbReference>
<dbReference type="Gene3D" id="3.40.50.300">
    <property type="entry name" value="P-loop containing nucleotide triphosphate hydrolases"/>
    <property type="match status" value="1"/>
</dbReference>
<gene>
    <name evidence="2" type="ORF">HGA13_16960</name>
</gene>
<dbReference type="InterPro" id="IPR016032">
    <property type="entry name" value="Sig_transdc_resp-reg_C-effctor"/>
</dbReference>
<evidence type="ECO:0000313" key="2">
    <source>
        <dbReference type="EMBL" id="NKY34752.1"/>
    </source>
</evidence>
<evidence type="ECO:0000259" key="1">
    <source>
        <dbReference type="PROSITE" id="PS50043"/>
    </source>
</evidence>
<dbReference type="CDD" id="cd06170">
    <property type="entry name" value="LuxR_C_like"/>
    <property type="match status" value="1"/>
</dbReference>
<comment type="caution">
    <text evidence="2">The sequence shown here is derived from an EMBL/GenBank/DDBJ whole genome shotgun (WGS) entry which is preliminary data.</text>
</comment>
<sequence length="836" mass="90926">MIYPDGAVPAASATEFFGRERELARLHDLLVSPTARLITLVGPGGIGKTRLAAEALRRTDPGRPVYWARLAELDRDCGDSAENVLRSVVRTDISDPCSFDLGAPGHPGARSEDAILVLDNCEHVLAAVGRVVLDLLSGTSDLTILATSREPIGWADEYLVAVGPLSPAQSLELFRQRAELTGRPVADEPGQLAIVRRICRRVEHSPLLIRLAAARLWHQPPAMVLAELTGGADDQRMRWSQSIRSGSERRHRGISDVIAWSFDLCCADEQLLLCRMSVFAAGYETDGVEPQRNGVDLDAVVAVGADDLLPPERVAALLERLAERSLVCTFRTENSVRWYLVESVRLFAGDRLRRDPAESARLAGRHRRYYRDRVAEARSRWHGPAEETWLTWARTSWDDILIGIETGLAEPGEALIGLETASVLLSVWVPFVNGGSCSLARLTAAALEVTRDRADSPHRVRATALLGWFSLWEGDTERARRLLNDCVAGCLPKRAGNDSWRRNPETDIGLPPSVEWVRGLELMLFQLDPLAVMVLDRANRKFTERGDRIGIERAAVFTALAAAMLGEPAQADAITRVHLDRSVAAESSLSVHWAQVARALALARSAEPAAALGPAYSVVSGRFAVGDTWKASWSVAVCMIVLTHVLSGDPAAVGASAAVHARAGELAWLTGVFRACHRSMGVDVERVPMMVRGVRRATAVATAIIGSAEVAAAEHRGRQYRPGSVMVQQYLQRSWPIIRDPVVVPAVPGAERWDVLSPAERAVAVLAAAGWTNSAIAERRGSSVRTVDAQVASIRQKLVIGSRRAIAGHVPDELARTVDAERVASGRRGRRRPGSR</sequence>
<dbReference type="InterPro" id="IPR041664">
    <property type="entry name" value="AAA_16"/>
</dbReference>
<dbReference type="SMART" id="SM00421">
    <property type="entry name" value="HTH_LUXR"/>
    <property type="match status" value="1"/>
</dbReference>
<accession>A0A846XFM5</accession>
<dbReference type="Proteomes" id="UP000565715">
    <property type="component" value="Unassembled WGS sequence"/>
</dbReference>
<dbReference type="PANTHER" id="PTHR47691">
    <property type="entry name" value="REGULATOR-RELATED"/>
    <property type="match status" value="1"/>
</dbReference>
<dbReference type="AlphaFoldDB" id="A0A846XFM5"/>
<feature type="domain" description="HTH luxR-type" evidence="1">
    <location>
        <begin position="749"/>
        <end position="814"/>
    </location>
</feature>
<organism evidence="2 3">
    <name type="scientific">Nocardia speluncae</name>
    <dbReference type="NCBI Taxonomy" id="419477"/>
    <lineage>
        <taxon>Bacteria</taxon>
        <taxon>Bacillati</taxon>
        <taxon>Actinomycetota</taxon>
        <taxon>Actinomycetes</taxon>
        <taxon>Mycobacteriales</taxon>
        <taxon>Nocardiaceae</taxon>
        <taxon>Nocardia</taxon>
    </lineage>
</organism>
<dbReference type="Pfam" id="PF00196">
    <property type="entry name" value="GerE"/>
    <property type="match status" value="1"/>
</dbReference>
<protein>
    <submittedName>
        <fullName evidence="2">LuxR family transcriptional regulator</fullName>
    </submittedName>
</protein>
<dbReference type="SUPFAM" id="SSF52540">
    <property type="entry name" value="P-loop containing nucleoside triphosphate hydrolases"/>
    <property type="match status" value="1"/>
</dbReference>
<evidence type="ECO:0000313" key="3">
    <source>
        <dbReference type="Proteomes" id="UP000565715"/>
    </source>
</evidence>
<keyword evidence="3" id="KW-1185">Reference proteome</keyword>
<dbReference type="EMBL" id="JAAXOO010000004">
    <property type="protein sequence ID" value="NKY34752.1"/>
    <property type="molecule type" value="Genomic_DNA"/>
</dbReference>
<dbReference type="InterPro" id="IPR027417">
    <property type="entry name" value="P-loop_NTPase"/>
</dbReference>